<dbReference type="Proteomes" id="UP000265703">
    <property type="component" value="Unassembled WGS sequence"/>
</dbReference>
<proteinExistence type="predicted"/>
<dbReference type="PROSITE" id="PS50181">
    <property type="entry name" value="FBOX"/>
    <property type="match status" value="1"/>
</dbReference>
<dbReference type="SUPFAM" id="SSF81383">
    <property type="entry name" value="F-box domain"/>
    <property type="match status" value="1"/>
</dbReference>
<evidence type="ECO:0000313" key="2">
    <source>
        <dbReference type="EMBL" id="RIA89832.1"/>
    </source>
</evidence>
<protein>
    <recommendedName>
        <fullName evidence="1">F-box domain-containing protein</fullName>
    </recommendedName>
</protein>
<dbReference type="EMBL" id="QKYT01000203">
    <property type="protein sequence ID" value="RIA89832.1"/>
    <property type="molecule type" value="Genomic_DNA"/>
</dbReference>
<accession>A0A397SVX9</accession>
<dbReference type="InterPro" id="IPR036047">
    <property type="entry name" value="F-box-like_dom_sf"/>
</dbReference>
<reference evidence="2 3" key="1">
    <citation type="submission" date="2018-06" db="EMBL/GenBank/DDBJ databases">
        <title>Comparative genomics reveals the genomic features of Rhizophagus irregularis, R. cerebriforme, R. diaphanum and Gigaspora rosea, and their symbiotic lifestyle signature.</title>
        <authorList>
            <person name="Morin E."/>
            <person name="San Clemente H."/>
            <person name="Chen E.C.H."/>
            <person name="De La Providencia I."/>
            <person name="Hainaut M."/>
            <person name="Kuo A."/>
            <person name="Kohler A."/>
            <person name="Murat C."/>
            <person name="Tang N."/>
            <person name="Roy S."/>
            <person name="Loubradou J."/>
            <person name="Henrissat B."/>
            <person name="Grigoriev I.V."/>
            <person name="Corradi N."/>
            <person name="Roux C."/>
            <person name="Martin F.M."/>
        </authorList>
    </citation>
    <scope>NUCLEOTIDE SEQUENCE [LARGE SCALE GENOMIC DNA]</scope>
    <source>
        <strain evidence="2 3">DAOM 227022</strain>
    </source>
</reference>
<dbReference type="OrthoDB" id="2322499at2759"/>
<feature type="domain" description="F-box" evidence="1">
    <location>
        <begin position="5"/>
        <end position="57"/>
    </location>
</feature>
<dbReference type="InterPro" id="IPR001810">
    <property type="entry name" value="F-box_dom"/>
</dbReference>
<dbReference type="CDD" id="cd09917">
    <property type="entry name" value="F-box_SF"/>
    <property type="match status" value="1"/>
</dbReference>
<keyword evidence="3" id="KW-1185">Reference proteome</keyword>
<evidence type="ECO:0000259" key="1">
    <source>
        <dbReference type="PROSITE" id="PS50181"/>
    </source>
</evidence>
<sequence>MQAVHLQYTNIPPELFTEICSFLPPADLFTLSQVCRKFHGYLRAPNSLATQQIWKESRLKFIPNEDMPPPKGMNEEKYVELLMIERGCQICKRSKECKIYWEFAVRCCSNCYSNKTISLSNLTRGINCPRKFIDIIPFIHSGYIYCKRYYWKDQIVFEYSQYYGLSKKSKKFWLDNKKRMFDSIMNYAEQREFKTREHGFIFFYPHSHSNCYFIRDEHYLSTRPFPPTPPSPFQLFRFLATFQSAILFQMNKNVINNYNIITNKFNERVNINNNVNRRVNDIIKDIPQLIQFHIQRLETELYHQFTVNVGVKLTNVFNKKKRNNNSIKIQKQKIKNEFYNRFNTKKGKNSKNKFTHKYG</sequence>
<dbReference type="Gene3D" id="1.20.1280.50">
    <property type="match status" value="1"/>
</dbReference>
<dbReference type="AlphaFoldDB" id="A0A397SVX9"/>
<dbReference type="Pfam" id="PF12937">
    <property type="entry name" value="F-box-like"/>
    <property type="match status" value="1"/>
</dbReference>
<comment type="caution">
    <text evidence="2">The sequence shown here is derived from an EMBL/GenBank/DDBJ whole genome shotgun (WGS) entry which is preliminary data.</text>
</comment>
<organism evidence="2 3">
    <name type="scientific">Glomus cerebriforme</name>
    <dbReference type="NCBI Taxonomy" id="658196"/>
    <lineage>
        <taxon>Eukaryota</taxon>
        <taxon>Fungi</taxon>
        <taxon>Fungi incertae sedis</taxon>
        <taxon>Mucoromycota</taxon>
        <taxon>Glomeromycotina</taxon>
        <taxon>Glomeromycetes</taxon>
        <taxon>Glomerales</taxon>
        <taxon>Glomeraceae</taxon>
        <taxon>Glomus</taxon>
    </lineage>
</organism>
<dbReference type="STRING" id="658196.A0A397SVX9"/>
<evidence type="ECO:0000313" key="3">
    <source>
        <dbReference type="Proteomes" id="UP000265703"/>
    </source>
</evidence>
<gene>
    <name evidence="2" type="ORF">C1645_824228</name>
</gene>
<name>A0A397SVX9_9GLOM</name>
<dbReference type="SMART" id="SM00256">
    <property type="entry name" value="FBOX"/>
    <property type="match status" value="1"/>
</dbReference>